<accession>A0AAD3MNG7</accession>
<keyword evidence="2" id="KW-0675">Receptor</keyword>
<evidence type="ECO:0000313" key="2">
    <source>
        <dbReference type="EMBL" id="GLD57308.1"/>
    </source>
</evidence>
<dbReference type="Proteomes" id="UP001279410">
    <property type="component" value="Unassembled WGS sequence"/>
</dbReference>
<dbReference type="AlphaFoldDB" id="A0AAD3MNG7"/>
<evidence type="ECO:0000313" key="3">
    <source>
        <dbReference type="Proteomes" id="UP001279410"/>
    </source>
</evidence>
<dbReference type="EMBL" id="BRZM01004456">
    <property type="protein sequence ID" value="GLD57308.1"/>
    <property type="molecule type" value="Genomic_DNA"/>
</dbReference>
<comment type="caution">
    <text evidence="2">The sequence shown here is derived from an EMBL/GenBank/DDBJ whole genome shotgun (WGS) entry which is preliminary data.</text>
</comment>
<gene>
    <name evidence="2" type="ORF">AKAME5_002871700</name>
</gene>
<keyword evidence="3" id="KW-1185">Reference proteome</keyword>
<evidence type="ECO:0000256" key="1">
    <source>
        <dbReference type="SAM" id="MobiDB-lite"/>
    </source>
</evidence>
<proteinExistence type="predicted"/>
<sequence>MYVSIYLDLPDEHGPLAGCHGLSVPENEDQAPSWFSCLWSGPSWLPGALSPHQHVCYASAICRQSARFHRRGQGSRLISMTLVPSQVFWLPYHIANIVEVIGLLQGSDSVMKAAQTAQQTRPLPTSSATIPSHAVCCAPHPPGRPQFTGKSAWRPPHQRAGASPTTAAPQQLVSSALQTLSVKLEAFQKQEQGRRAAEGRVKILRLWPVLTS</sequence>
<reference evidence="2" key="1">
    <citation type="submission" date="2022-08" db="EMBL/GenBank/DDBJ databases">
        <title>Genome sequencing of akame (Lates japonicus).</title>
        <authorList>
            <person name="Hashiguchi Y."/>
            <person name="Takahashi H."/>
        </authorList>
    </citation>
    <scope>NUCLEOTIDE SEQUENCE</scope>
    <source>
        <strain evidence="2">Kochi</strain>
    </source>
</reference>
<protein>
    <submittedName>
        <fullName evidence="2">Leukotriene B4 receptor 1-like protein</fullName>
    </submittedName>
</protein>
<organism evidence="2 3">
    <name type="scientific">Lates japonicus</name>
    <name type="common">Japanese lates</name>
    <dbReference type="NCBI Taxonomy" id="270547"/>
    <lineage>
        <taxon>Eukaryota</taxon>
        <taxon>Metazoa</taxon>
        <taxon>Chordata</taxon>
        <taxon>Craniata</taxon>
        <taxon>Vertebrata</taxon>
        <taxon>Euteleostomi</taxon>
        <taxon>Actinopterygii</taxon>
        <taxon>Neopterygii</taxon>
        <taxon>Teleostei</taxon>
        <taxon>Neoteleostei</taxon>
        <taxon>Acanthomorphata</taxon>
        <taxon>Carangaria</taxon>
        <taxon>Carangaria incertae sedis</taxon>
        <taxon>Centropomidae</taxon>
        <taxon>Lates</taxon>
    </lineage>
</organism>
<name>A0AAD3MNG7_LATJO</name>
<feature type="region of interest" description="Disordered" evidence="1">
    <location>
        <begin position="147"/>
        <end position="169"/>
    </location>
</feature>